<dbReference type="Proteomes" id="UP001188597">
    <property type="component" value="Unassembled WGS sequence"/>
</dbReference>
<name>A0AA88WJD4_9ASTE</name>
<proteinExistence type="predicted"/>
<keyword evidence="6" id="KW-1185">Reference proteome</keyword>
<dbReference type="GO" id="GO:0046872">
    <property type="term" value="F:metal ion binding"/>
    <property type="evidence" value="ECO:0007669"/>
    <property type="project" value="UniProtKB-KW"/>
</dbReference>
<dbReference type="SMART" id="SM00109">
    <property type="entry name" value="C1"/>
    <property type="match status" value="3"/>
</dbReference>
<sequence length="622" mass="71034">MEFPHMPKHISHEHRLIFNEAQKDFGETKKVVCYGCLQQINPEQAFFSCRECGDFFLHRTCEELPWQTEHPMHPHALLTLLPHREAGPDSLCLCHVCGRDWERFTYSCGDCKFYVCIFCTMLSKIKHVSHDHLLIPSEVEGNDEEVVCYGCQKAIADHQVHSCSACNFFLHKTCAALPTQVKHYLFHLEHLLTLFPHPPNSGRCNVCEESCKEFTYYCELCNFSACISCVMLDSIQHMSHWHQLFPMEPQITNSEEVVCCGCKKQIANNNAYICRDCNFFLHKTCAELPNAIQHLSHKKHMLTLLPRARYVSSRCGVCKSVWNTLIYNCEVCQLFDTCIACFVLGKIKHPSHDHPIIPMEAHNHDGKEAICYGCRKSIVDDGYSCKDCNFFLHKTCVDLADEIQTFAHPQHPLTLVLQQRWNIRPLHCGCCGESWAWFFYYCELCKFKLCVPCARLSSDLPQEMENAFLHPHSLSLFLRPPRSYSTWTCNCCGERSEPLLYRCNCCEFNICMSCASCALLPQITMHGRIGSSDQSKIEEEEALDSKVIRLPVPGESINQISYLLGTANRGEIQRAEEFTHNSHPHPLILCGDALTKDDELVCSHAGRTATRISPTSSFPGEN</sequence>
<dbReference type="SUPFAM" id="SSF57889">
    <property type="entry name" value="Cysteine-rich domain"/>
    <property type="match status" value="5"/>
</dbReference>
<gene>
    <name evidence="5" type="ORF">RJ639_040263</name>
</gene>
<reference evidence="5" key="1">
    <citation type="submission" date="2022-12" db="EMBL/GenBank/DDBJ databases">
        <title>Draft genome assemblies for two species of Escallonia (Escalloniales).</title>
        <authorList>
            <person name="Chanderbali A."/>
            <person name="Dervinis C."/>
            <person name="Anghel I."/>
            <person name="Soltis D."/>
            <person name="Soltis P."/>
            <person name="Zapata F."/>
        </authorList>
    </citation>
    <scope>NUCLEOTIDE SEQUENCE</scope>
    <source>
        <strain evidence="5">UCBG64.0493</strain>
        <tissue evidence="5">Leaf</tissue>
    </source>
</reference>
<dbReference type="Pfam" id="PF03107">
    <property type="entry name" value="C1_2"/>
    <property type="match status" value="7"/>
</dbReference>
<accession>A0AA88WJD4</accession>
<comment type="caution">
    <text evidence="5">The sequence shown here is derived from an EMBL/GenBank/DDBJ whole genome shotgun (WGS) entry which is preliminary data.</text>
</comment>
<organism evidence="5 6">
    <name type="scientific">Escallonia herrerae</name>
    <dbReference type="NCBI Taxonomy" id="1293975"/>
    <lineage>
        <taxon>Eukaryota</taxon>
        <taxon>Viridiplantae</taxon>
        <taxon>Streptophyta</taxon>
        <taxon>Embryophyta</taxon>
        <taxon>Tracheophyta</taxon>
        <taxon>Spermatophyta</taxon>
        <taxon>Magnoliopsida</taxon>
        <taxon>eudicotyledons</taxon>
        <taxon>Gunneridae</taxon>
        <taxon>Pentapetalae</taxon>
        <taxon>asterids</taxon>
        <taxon>campanulids</taxon>
        <taxon>Escalloniales</taxon>
        <taxon>Escalloniaceae</taxon>
        <taxon>Escallonia</taxon>
    </lineage>
</organism>
<dbReference type="PANTHER" id="PTHR46288:SF27">
    <property type="entry name" value="CYSTEINE_HISTIDINE-RICH C1 DOMAIN FAMILY PROTEIN"/>
    <property type="match status" value="1"/>
</dbReference>
<dbReference type="AlphaFoldDB" id="A0AA88WJD4"/>
<feature type="domain" description="Phorbol-ester/DAG-type" evidence="4">
    <location>
        <begin position="353"/>
        <end position="404"/>
    </location>
</feature>
<evidence type="ECO:0000259" key="4">
    <source>
        <dbReference type="PROSITE" id="PS50081"/>
    </source>
</evidence>
<evidence type="ECO:0000256" key="1">
    <source>
        <dbReference type="ARBA" id="ARBA00022723"/>
    </source>
</evidence>
<dbReference type="InterPro" id="IPR004146">
    <property type="entry name" value="DC1"/>
</dbReference>
<dbReference type="PROSITE" id="PS50081">
    <property type="entry name" value="ZF_DAG_PE_2"/>
    <property type="match status" value="1"/>
</dbReference>
<evidence type="ECO:0000313" key="6">
    <source>
        <dbReference type="Proteomes" id="UP001188597"/>
    </source>
</evidence>
<dbReference type="PANTHER" id="PTHR46288">
    <property type="entry name" value="PHORBOL-ESTER/DAG-TYPE DOMAIN-CONTAINING PROTEIN"/>
    <property type="match status" value="1"/>
</dbReference>
<evidence type="ECO:0000256" key="3">
    <source>
        <dbReference type="ARBA" id="ARBA00022833"/>
    </source>
</evidence>
<dbReference type="EMBL" id="JAVXUP010000487">
    <property type="protein sequence ID" value="KAK3026785.1"/>
    <property type="molecule type" value="Genomic_DNA"/>
</dbReference>
<keyword evidence="2" id="KW-0677">Repeat</keyword>
<dbReference type="InterPro" id="IPR046349">
    <property type="entry name" value="C1-like_sf"/>
</dbReference>
<keyword evidence="1" id="KW-0479">Metal-binding</keyword>
<evidence type="ECO:0000256" key="2">
    <source>
        <dbReference type="ARBA" id="ARBA00022737"/>
    </source>
</evidence>
<dbReference type="Gene3D" id="3.30.60.20">
    <property type="match status" value="1"/>
</dbReference>
<protein>
    <recommendedName>
        <fullName evidence="4">Phorbol-ester/DAG-type domain-containing protein</fullName>
    </recommendedName>
</protein>
<keyword evidence="3" id="KW-0862">Zinc</keyword>
<dbReference type="InterPro" id="IPR002219">
    <property type="entry name" value="PKC_DAG/PE"/>
</dbReference>
<evidence type="ECO:0000313" key="5">
    <source>
        <dbReference type="EMBL" id="KAK3026785.1"/>
    </source>
</evidence>